<gene>
    <name evidence="1" type="ORF">MEG1DRAFT_02874</name>
</gene>
<dbReference type="EMBL" id="JGVH01000049">
    <property type="protein sequence ID" value="KER02420.1"/>
    <property type="molecule type" value="Genomic_DNA"/>
</dbReference>
<organism evidence="1 2">
    <name type="scientific">Photorhabdus temperata subsp. temperata Meg1</name>
    <dbReference type="NCBI Taxonomy" id="1393735"/>
    <lineage>
        <taxon>Bacteria</taxon>
        <taxon>Pseudomonadati</taxon>
        <taxon>Pseudomonadota</taxon>
        <taxon>Gammaproteobacteria</taxon>
        <taxon>Enterobacterales</taxon>
        <taxon>Morganellaceae</taxon>
        <taxon>Photorhabdus</taxon>
    </lineage>
</organism>
<reference evidence="1 2" key="1">
    <citation type="submission" date="2014-03" db="EMBL/GenBank/DDBJ databases">
        <title>Draft Genome of Photorhabdus temperata Meg1.</title>
        <authorList>
            <person name="Hurst S.G.IV."/>
            <person name="Morris K."/>
            <person name="Thomas K."/>
            <person name="Tisa L.S."/>
        </authorList>
    </citation>
    <scope>NUCLEOTIDE SEQUENCE [LARGE SCALE GENOMIC DNA]</scope>
    <source>
        <strain evidence="1 2">Meg1</strain>
    </source>
</reference>
<comment type="caution">
    <text evidence="1">The sequence shown here is derived from an EMBL/GenBank/DDBJ whole genome shotgun (WGS) entry which is preliminary data.</text>
</comment>
<evidence type="ECO:0000313" key="2">
    <source>
        <dbReference type="Proteomes" id="UP000028002"/>
    </source>
</evidence>
<protein>
    <submittedName>
        <fullName evidence="1">Caudovirales tail fiber assembly protein</fullName>
    </submittedName>
</protein>
<proteinExistence type="predicted"/>
<dbReference type="RefSeq" id="WP_081704237.1">
    <property type="nucleotide sequence ID" value="NZ_CAWLUD010000049.1"/>
</dbReference>
<dbReference type="Proteomes" id="UP000028002">
    <property type="component" value="Unassembled WGS sequence"/>
</dbReference>
<sequence length="47" mass="5247">MILMSVGFSCPIEIPPDGLTAWNKYRVLLSRADTSQVPDVERSEVPK</sequence>
<dbReference type="InterPro" id="IPR003458">
    <property type="entry name" value="Phage_T4_Gp38_tail_assem"/>
</dbReference>
<accession>A0A081RUR7</accession>
<dbReference type="Pfam" id="PF02413">
    <property type="entry name" value="Caudo_TAP"/>
    <property type="match status" value="1"/>
</dbReference>
<dbReference type="AlphaFoldDB" id="A0A081RUR7"/>
<evidence type="ECO:0000313" key="1">
    <source>
        <dbReference type="EMBL" id="KER02420.1"/>
    </source>
</evidence>
<name>A0A081RUR7_PHOTE</name>